<dbReference type="Gene3D" id="3.40.50.1240">
    <property type="entry name" value="Phosphoglycerate mutase-like"/>
    <property type="match status" value="1"/>
</dbReference>
<dbReference type="InterPro" id="IPR000560">
    <property type="entry name" value="His_Pase_clade-2"/>
</dbReference>
<evidence type="ECO:0000256" key="5">
    <source>
        <dbReference type="ARBA" id="ARBA00022801"/>
    </source>
</evidence>
<accession>A0A834VBE2</accession>
<sequence length="433" mass="51669">MDIKENFLEFLFTLLLCSLIESIRMESNLQLKSVAIILRHGDRTPLHFFRYDKYQNESFWIPPGLGAVTEKGQQRTRASAESYRKKYSKFLKQNKDEVKFFDVTTSKVTRTNTTAIQFMQTLLKNDTSAKIFYHQNNQMLSAVSTCKRSDELLEQWHNSSEVRSLWSDKIDFIKMIENKTGNEYLKYETKVLVRLTWLYNTLMIERENNFSLPDWAQDPLVIEQLKEFRRLNVRSYFNTEELQRLRGQLLFKDIKQNMDDADRKHRFRLYSTHDMMQALFLQILGLYDQVDQRMPPSFSSSIVFEVYQQSMISNESHDDNVTETIRNDQQFIRFLYREVLDSKTEQGKFEIEEIVLRPSFCSNNTLMQIPGYNDLEPLCEWEQFLQHIERLLLSKEWKEECLNGTIRQQHSSIVFSIILMILFATKWNHSFLL</sequence>
<dbReference type="InterPro" id="IPR050645">
    <property type="entry name" value="Histidine_acid_phosphatase"/>
</dbReference>
<reference evidence="9" key="2">
    <citation type="submission" date="2020-01" db="EMBL/GenBank/DDBJ databases">
        <authorList>
            <person name="Korhonen P.K.K."/>
            <person name="Guangxu M.G."/>
            <person name="Wang T.W."/>
            <person name="Stroehlein A.J.S."/>
            <person name="Young N.D."/>
            <person name="Ang C.-S.A."/>
            <person name="Fernando D.W.F."/>
            <person name="Lu H.L."/>
            <person name="Taylor S.T."/>
            <person name="Ehtesham M.E.M."/>
            <person name="Najaraj S.H.N."/>
            <person name="Harsha G.H.G."/>
            <person name="Madugundu A.M."/>
            <person name="Renuse S.R."/>
            <person name="Holt D.H."/>
            <person name="Pandey A.P."/>
            <person name="Papenfuss A.P."/>
            <person name="Gasser R.B.G."/>
            <person name="Fischer K.F."/>
        </authorList>
    </citation>
    <scope>NUCLEOTIDE SEQUENCE</scope>
    <source>
        <strain evidence="9">SSS_KF_BRIS2020</strain>
    </source>
</reference>
<reference evidence="10" key="3">
    <citation type="submission" date="2022-06" db="UniProtKB">
        <authorList>
            <consortium name="EnsemblMetazoa"/>
        </authorList>
    </citation>
    <scope>IDENTIFICATION</scope>
</reference>
<dbReference type="InterPro" id="IPR029033">
    <property type="entry name" value="His_PPase_superfam"/>
</dbReference>
<protein>
    <recommendedName>
        <fullName evidence="3">acid phosphatase</fullName>
        <ecNumber evidence="3">3.1.3.2</ecNumber>
    </recommendedName>
</protein>
<evidence type="ECO:0000256" key="4">
    <source>
        <dbReference type="ARBA" id="ARBA00022729"/>
    </source>
</evidence>
<dbReference type="CDD" id="cd07061">
    <property type="entry name" value="HP_HAP_like"/>
    <property type="match status" value="1"/>
</dbReference>
<evidence type="ECO:0000313" key="11">
    <source>
        <dbReference type="Proteomes" id="UP000070412"/>
    </source>
</evidence>
<comment type="similarity">
    <text evidence="2">Belongs to the histidine acid phosphatase family.</text>
</comment>
<keyword evidence="6" id="KW-1015">Disulfide bond</keyword>
<reference evidence="11" key="1">
    <citation type="journal article" date="2020" name="PLoS Negl. Trop. Dis.">
        <title>High-quality nuclear genome for Sarcoptes scabiei-A critical resource for a neglected parasite.</title>
        <authorList>
            <person name="Korhonen P.K."/>
            <person name="Gasser R.B."/>
            <person name="Ma G."/>
            <person name="Wang T."/>
            <person name="Stroehlein A.J."/>
            <person name="Young N.D."/>
            <person name="Ang C.S."/>
            <person name="Fernando D.D."/>
            <person name="Lu H.C."/>
            <person name="Taylor S."/>
            <person name="Reynolds S.L."/>
            <person name="Mofiz E."/>
            <person name="Najaraj S.H."/>
            <person name="Gowda H."/>
            <person name="Madugundu A."/>
            <person name="Renuse S."/>
            <person name="Holt D."/>
            <person name="Pandey A."/>
            <person name="Papenfuss A.T."/>
            <person name="Fischer K."/>
        </authorList>
    </citation>
    <scope>NUCLEOTIDE SEQUENCE [LARGE SCALE GENOMIC DNA]</scope>
</reference>
<evidence type="ECO:0000256" key="7">
    <source>
        <dbReference type="ARBA" id="ARBA00023180"/>
    </source>
</evidence>
<evidence type="ECO:0000256" key="2">
    <source>
        <dbReference type="ARBA" id="ARBA00005375"/>
    </source>
</evidence>
<dbReference type="OrthoDB" id="6511340at2759"/>
<keyword evidence="5" id="KW-0378">Hydrolase</keyword>
<proteinExistence type="inferred from homology"/>
<evidence type="ECO:0000256" key="8">
    <source>
        <dbReference type="SAM" id="SignalP"/>
    </source>
</evidence>
<evidence type="ECO:0000256" key="6">
    <source>
        <dbReference type="ARBA" id="ARBA00023157"/>
    </source>
</evidence>
<dbReference type="Pfam" id="PF00328">
    <property type="entry name" value="His_Phos_2"/>
    <property type="match status" value="1"/>
</dbReference>
<organism evidence="9">
    <name type="scientific">Sarcoptes scabiei</name>
    <name type="common">Itch mite</name>
    <name type="synonym">Acarus scabiei</name>
    <dbReference type="NCBI Taxonomy" id="52283"/>
    <lineage>
        <taxon>Eukaryota</taxon>
        <taxon>Metazoa</taxon>
        <taxon>Ecdysozoa</taxon>
        <taxon>Arthropoda</taxon>
        <taxon>Chelicerata</taxon>
        <taxon>Arachnida</taxon>
        <taxon>Acari</taxon>
        <taxon>Acariformes</taxon>
        <taxon>Sarcoptiformes</taxon>
        <taxon>Astigmata</taxon>
        <taxon>Psoroptidia</taxon>
        <taxon>Sarcoptoidea</taxon>
        <taxon>Sarcoptidae</taxon>
        <taxon>Sarcoptinae</taxon>
        <taxon>Sarcoptes</taxon>
    </lineage>
</organism>
<feature type="signal peptide" evidence="8">
    <location>
        <begin position="1"/>
        <end position="22"/>
    </location>
</feature>
<evidence type="ECO:0000313" key="9">
    <source>
        <dbReference type="EMBL" id="KAF7489089.1"/>
    </source>
</evidence>
<name>A0A834VBE2_SARSC</name>
<keyword evidence="7" id="KW-0325">Glycoprotein</keyword>
<dbReference type="PANTHER" id="PTHR11567:SF211">
    <property type="entry name" value="PROSTATIC ACID PHOSPHATASE"/>
    <property type="match status" value="1"/>
</dbReference>
<keyword evidence="4 8" id="KW-0732">Signal</keyword>
<dbReference type="EC" id="3.1.3.2" evidence="3"/>
<evidence type="ECO:0000313" key="10">
    <source>
        <dbReference type="EnsemblMetazoa" id="KAF7489089.1"/>
    </source>
</evidence>
<dbReference type="PANTHER" id="PTHR11567">
    <property type="entry name" value="ACID PHOSPHATASE-RELATED"/>
    <property type="match status" value="1"/>
</dbReference>
<keyword evidence="11" id="KW-1185">Reference proteome</keyword>
<evidence type="ECO:0000256" key="1">
    <source>
        <dbReference type="ARBA" id="ARBA00000032"/>
    </source>
</evidence>
<dbReference type="InterPro" id="IPR033379">
    <property type="entry name" value="Acid_Pase_AS"/>
</dbReference>
<evidence type="ECO:0000256" key="3">
    <source>
        <dbReference type="ARBA" id="ARBA00012646"/>
    </source>
</evidence>
<dbReference type="Proteomes" id="UP000070412">
    <property type="component" value="Unassembled WGS sequence"/>
</dbReference>
<dbReference type="AlphaFoldDB" id="A0A834VBE2"/>
<dbReference type="SUPFAM" id="SSF53254">
    <property type="entry name" value="Phosphoglycerate mutase-like"/>
    <property type="match status" value="1"/>
</dbReference>
<dbReference type="PROSITE" id="PS00616">
    <property type="entry name" value="HIS_ACID_PHOSPHAT_1"/>
    <property type="match status" value="1"/>
</dbReference>
<dbReference type="EnsemblMetazoa" id="SSS_1234s_mrna">
    <property type="protein sequence ID" value="KAF7489089.1"/>
    <property type="gene ID" value="SSS_1234"/>
</dbReference>
<dbReference type="GO" id="GO:0003993">
    <property type="term" value="F:acid phosphatase activity"/>
    <property type="evidence" value="ECO:0007669"/>
    <property type="project" value="UniProtKB-EC"/>
</dbReference>
<feature type="chain" id="PRO_5038316186" description="acid phosphatase" evidence="8">
    <location>
        <begin position="23"/>
        <end position="433"/>
    </location>
</feature>
<gene>
    <name evidence="9" type="ORF">SSS_1234</name>
</gene>
<comment type="catalytic activity">
    <reaction evidence="1">
        <text>a phosphate monoester + H2O = an alcohol + phosphate</text>
        <dbReference type="Rhea" id="RHEA:15017"/>
        <dbReference type="ChEBI" id="CHEBI:15377"/>
        <dbReference type="ChEBI" id="CHEBI:30879"/>
        <dbReference type="ChEBI" id="CHEBI:43474"/>
        <dbReference type="ChEBI" id="CHEBI:67140"/>
        <dbReference type="EC" id="3.1.3.2"/>
    </reaction>
</comment>
<dbReference type="EMBL" id="WVUK01000065">
    <property type="protein sequence ID" value="KAF7489089.1"/>
    <property type="molecule type" value="Genomic_DNA"/>
</dbReference>